<dbReference type="Pfam" id="PF00004">
    <property type="entry name" value="AAA"/>
    <property type="match status" value="1"/>
</dbReference>
<dbReference type="InterPro" id="IPR027417">
    <property type="entry name" value="P-loop_NTPase"/>
</dbReference>
<dbReference type="PANTHER" id="PTHR14690">
    <property type="entry name" value="IQ MOTIF CONTAINING WITH AAA DOMAIN 1"/>
    <property type="match status" value="1"/>
</dbReference>
<evidence type="ECO:0000256" key="1">
    <source>
        <dbReference type="SAM" id="MobiDB-lite"/>
    </source>
</evidence>
<dbReference type="Proteomes" id="UP000494165">
    <property type="component" value="Unassembled WGS sequence"/>
</dbReference>
<organism evidence="3 4">
    <name type="scientific">Cloeon dipterum</name>
    <dbReference type="NCBI Taxonomy" id="197152"/>
    <lineage>
        <taxon>Eukaryota</taxon>
        <taxon>Metazoa</taxon>
        <taxon>Ecdysozoa</taxon>
        <taxon>Arthropoda</taxon>
        <taxon>Hexapoda</taxon>
        <taxon>Insecta</taxon>
        <taxon>Pterygota</taxon>
        <taxon>Palaeoptera</taxon>
        <taxon>Ephemeroptera</taxon>
        <taxon>Pisciforma</taxon>
        <taxon>Baetidae</taxon>
        <taxon>Cloeon</taxon>
    </lineage>
</organism>
<sequence>MSHQYYQRIWGEAVNVLNTATSLDAILQSAKPERDKKLSHTIVSGLYAKYTLVVKKLDVCYDQIVQPQKRILVRKLLDASIGRLIEIKHEMVNLDLSEYSNMGNAITELQVPPMDVEEVVPKYYKAERTKEIAARKAHLDSILKKLGIFDEKHKVLVLTEDEAVRLIQTHERARQGRLRAKLMRELTGIKNKMRPPVAVNEKIKTPEEAALVFQKVWRGLQSRRATKQRKIAEMILIGMEESPTVEERQRRRAREVEELRRQSQVVYRERFEKAMVEERLRAEQLHTINLTKRITTEIRTWFMEYKNGTGKFPDLPTEEMGGSAILFGGGDGIEQGVAESEASKSTVASNRDGKGKKDKGKKSKEKESKKSKDALDDDPGFKMQPSAFLPAILSGNSEFDEEWRSKNETDNPLQHHYADMIEKEKQEEVEREIRKVIDEALRAELELLKAALDRDRAKRGKKVKKSGKKKGRKGGKKGKKKREKDLTPDRTLDSLFEELVTQGIIKYYPETPLSSFFGDPSLIMHEQKAQGKEPIPALGDVRRLINEYCILPMGSKEIHQSAPLVRSVLLTGPAGCGKDLLVHAICSELGAVLFDLTPANVAGKYPGKAGLTMLVHLINKVSRLVQPSVLYMDTAEKPFMKKVPKQDKSDPKRLKKDLPKIIKGISSDDQVILVGCSNNPWECDQKALTQTYNKIIVLPKPDYASLSAMWRYRLMQYPAVSRQFNTGVMAKLCDGYAMGTVVKVIDEVLKCKRILQLKTQPLTHAEFINCLAKYDPIFREEEECYAQWYAKTPLGKKKIRALELEEEMKAEKEKRKKKK</sequence>
<feature type="domain" description="ATPase AAA-type core" evidence="2">
    <location>
        <begin position="568"/>
        <end position="692"/>
    </location>
</feature>
<protein>
    <recommendedName>
        <fullName evidence="2">ATPase AAA-type core domain-containing protein</fullName>
    </recommendedName>
</protein>
<accession>A0A8S1D7L7</accession>
<dbReference type="InterPro" id="IPR003959">
    <property type="entry name" value="ATPase_AAA_core"/>
</dbReference>
<dbReference type="EMBL" id="CADEPI010000091">
    <property type="protein sequence ID" value="CAB3373917.1"/>
    <property type="molecule type" value="Genomic_DNA"/>
</dbReference>
<feature type="compositionally biased region" description="Basic and acidic residues" evidence="1">
    <location>
        <begin position="364"/>
        <end position="374"/>
    </location>
</feature>
<feature type="region of interest" description="Disordered" evidence="1">
    <location>
        <begin position="456"/>
        <end position="487"/>
    </location>
</feature>
<dbReference type="GO" id="GO:0005524">
    <property type="term" value="F:ATP binding"/>
    <property type="evidence" value="ECO:0007669"/>
    <property type="project" value="InterPro"/>
</dbReference>
<dbReference type="AlphaFoldDB" id="A0A8S1D7L7"/>
<name>A0A8S1D7L7_9INSE</name>
<proteinExistence type="predicted"/>
<dbReference type="GO" id="GO:0016887">
    <property type="term" value="F:ATP hydrolysis activity"/>
    <property type="evidence" value="ECO:0007669"/>
    <property type="project" value="InterPro"/>
</dbReference>
<dbReference type="InterPro" id="IPR052267">
    <property type="entry name" value="N-DRC_Component"/>
</dbReference>
<evidence type="ECO:0000313" key="4">
    <source>
        <dbReference type="Proteomes" id="UP000494165"/>
    </source>
</evidence>
<dbReference type="PROSITE" id="PS50096">
    <property type="entry name" value="IQ"/>
    <property type="match status" value="1"/>
</dbReference>
<dbReference type="PANTHER" id="PTHR14690:SF0">
    <property type="entry name" value="IQ MOTIF CONTAINING WITH AAA DOMAIN 1"/>
    <property type="match status" value="1"/>
</dbReference>
<keyword evidence="4" id="KW-1185">Reference proteome</keyword>
<feature type="region of interest" description="Disordered" evidence="1">
    <location>
        <begin position="337"/>
        <end position="382"/>
    </location>
</feature>
<dbReference type="Gene3D" id="3.40.50.300">
    <property type="entry name" value="P-loop containing nucleotide triphosphate hydrolases"/>
    <property type="match status" value="1"/>
</dbReference>
<reference evidence="3 4" key="1">
    <citation type="submission" date="2020-04" db="EMBL/GenBank/DDBJ databases">
        <authorList>
            <person name="Alioto T."/>
            <person name="Alioto T."/>
            <person name="Gomez Garrido J."/>
        </authorList>
    </citation>
    <scope>NUCLEOTIDE SEQUENCE [LARGE SCALE GENOMIC DNA]</scope>
</reference>
<dbReference type="OrthoDB" id="3046016at2759"/>
<feature type="compositionally biased region" description="Basic residues" evidence="1">
    <location>
        <begin position="354"/>
        <end position="363"/>
    </location>
</feature>
<evidence type="ECO:0000313" key="3">
    <source>
        <dbReference type="EMBL" id="CAB3373917.1"/>
    </source>
</evidence>
<comment type="caution">
    <text evidence="3">The sequence shown here is derived from an EMBL/GenBank/DDBJ whole genome shotgun (WGS) entry which is preliminary data.</text>
</comment>
<gene>
    <name evidence="3" type="ORF">CLODIP_2_CD02374</name>
</gene>
<evidence type="ECO:0000259" key="2">
    <source>
        <dbReference type="Pfam" id="PF00004"/>
    </source>
</evidence>
<dbReference type="SUPFAM" id="SSF52540">
    <property type="entry name" value="P-loop containing nucleoside triphosphate hydrolases"/>
    <property type="match status" value="1"/>
</dbReference>
<feature type="compositionally biased region" description="Basic residues" evidence="1">
    <location>
        <begin position="457"/>
        <end position="482"/>
    </location>
</feature>